<name>A0A510TZI8_9LACO</name>
<comment type="similarity">
    <text evidence="1">Belongs to the transposase IS21/IS408/IS1162 family.</text>
</comment>
<dbReference type="Pfam" id="PF00665">
    <property type="entry name" value="rve"/>
    <property type="match status" value="1"/>
</dbReference>
<dbReference type="Proteomes" id="UP000326779">
    <property type="component" value="Chromosome"/>
</dbReference>
<evidence type="ECO:0000313" key="5">
    <source>
        <dbReference type="Proteomes" id="UP000326779"/>
    </source>
</evidence>
<dbReference type="EMBL" id="CP045143">
    <property type="protein sequence ID" value="QFR24356.1"/>
    <property type="molecule type" value="Genomic_DNA"/>
</dbReference>
<accession>A0A510TZI8</accession>
<dbReference type="Pfam" id="PF22483">
    <property type="entry name" value="Mu-transpos_C_2"/>
    <property type="match status" value="1"/>
</dbReference>
<dbReference type="SUPFAM" id="SSF53098">
    <property type="entry name" value="Ribonuclease H-like"/>
    <property type="match status" value="1"/>
</dbReference>
<dbReference type="KEGG" id="lhb:D1010_13765"/>
<dbReference type="InterPro" id="IPR012337">
    <property type="entry name" value="RNaseH-like_sf"/>
</dbReference>
<feature type="domain" description="Integrase catalytic" evidence="2">
    <location>
        <begin position="114"/>
        <end position="290"/>
    </location>
</feature>
<dbReference type="KEGG" id="lhb:D1010_11220"/>
<dbReference type="PANTHER" id="PTHR35004">
    <property type="entry name" value="TRANSPOSASE RV3428C-RELATED"/>
    <property type="match status" value="1"/>
</dbReference>
<dbReference type="InterPro" id="IPR036397">
    <property type="entry name" value="RNaseH_sf"/>
</dbReference>
<protein>
    <submittedName>
        <fullName evidence="3">IS21 family transposase</fullName>
    </submittedName>
</protein>
<proteinExistence type="inferred from homology"/>
<dbReference type="GO" id="GO:0015074">
    <property type="term" value="P:DNA integration"/>
    <property type="evidence" value="ECO:0007669"/>
    <property type="project" value="InterPro"/>
</dbReference>
<evidence type="ECO:0000256" key="1">
    <source>
        <dbReference type="ARBA" id="ARBA00009277"/>
    </source>
</evidence>
<dbReference type="NCBIfam" id="NF033546">
    <property type="entry name" value="transpos_IS21"/>
    <property type="match status" value="1"/>
</dbReference>
<evidence type="ECO:0000313" key="3">
    <source>
        <dbReference type="EMBL" id="QFR23922.1"/>
    </source>
</evidence>
<dbReference type="PANTHER" id="PTHR35004:SF6">
    <property type="entry name" value="TRANSPOSASE"/>
    <property type="match status" value="1"/>
</dbReference>
<organism evidence="3 5">
    <name type="scientific">Schleiferilactobacillus harbinensis</name>
    <dbReference type="NCBI Taxonomy" id="304207"/>
    <lineage>
        <taxon>Bacteria</taxon>
        <taxon>Bacillati</taxon>
        <taxon>Bacillota</taxon>
        <taxon>Bacilli</taxon>
        <taxon>Lactobacillales</taxon>
        <taxon>Lactobacillaceae</taxon>
        <taxon>Schleiferilactobacillus</taxon>
    </lineage>
</organism>
<dbReference type="GO" id="GO:0003676">
    <property type="term" value="F:nucleic acid binding"/>
    <property type="evidence" value="ECO:0007669"/>
    <property type="project" value="InterPro"/>
</dbReference>
<dbReference type="EMBL" id="CP045143">
    <property type="protein sequence ID" value="QFR23922.1"/>
    <property type="molecule type" value="Genomic_DNA"/>
</dbReference>
<dbReference type="Gene3D" id="3.30.420.10">
    <property type="entry name" value="Ribonuclease H-like superfamily/Ribonuclease H"/>
    <property type="match status" value="1"/>
</dbReference>
<dbReference type="InterPro" id="IPR054353">
    <property type="entry name" value="IstA-like_C"/>
</dbReference>
<dbReference type="InterPro" id="IPR001584">
    <property type="entry name" value="Integrase_cat-core"/>
</dbReference>
<gene>
    <name evidence="3" type="ORF">D1010_11220</name>
    <name evidence="4" type="ORF">D1010_13765</name>
</gene>
<dbReference type="AlphaFoldDB" id="A0A510TZI8"/>
<reference evidence="3 5" key="1">
    <citation type="submission" date="2019-10" db="EMBL/GenBank/DDBJ databases">
        <title>The completed genome of Lactobacillus harbinensis M1.</title>
        <authorList>
            <person name="Zheng Y."/>
        </authorList>
    </citation>
    <scope>NUCLEOTIDE SEQUENCE [LARGE SCALE GENOMIC DNA]</scope>
    <source>
        <strain evidence="3 5">M1</strain>
    </source>
</reference>
<evidence type="ECO:0000313" key="4">
    <source>
        <dbReference type="EMBL" id="QFR24356.1"/>
    </source>
</evidence>
<dbReference type="PROSITE" id="PS50994">
    <property type="entry name" value="INTEGRASE"/>
    <property type="match status" value="1"/>
</dbReference>
<sequence length="404" mass="47217">MRLDVEHCVHQHLMNKIKPNFAEIARRFDTDPRTVKRYYEQSLNPAAKPPEKLKRPSKLDPFKGLIREKVEAGCSASAIYHFIKEHDYRGGQSILRDYCRTIRQRETKRATVRVETSPGLSAQVDWKEDIVLTTRSGEVVKGSIFLYVLGYSRAKYLEFTFNRTQTTFFDCMTQAFVETGGVPQEIWFDNQKVVVNRHKSNFGKAVFNETFAEYAKDAGFKPIACRPFRPQTKGKVEALARTMDRLRVYDHEFDTPLDLAEIVHLICDQLNQEDSQATGVPPALLLDKEKEYLHSFDGELLESYADRTVARKVSKESMIVFENRRYSVPTRYIGEIVQLKHDDNTLWLYYNGEEVRSHVITPKRFNYAREDMADIVRSDLYRNRDDETIDDYVDHNMKMFDEME</sequence>
<evidence type="ECO:0000259" key="2">
    <source>
        <dbReference type="PROSITE" id="PS50994"/>
    </source>
</evidence>
<dbReference type="RefSeq" id="WP_056990048.1">
    <property type="nucleotide sequence ID" value="NZ_BJTX01000145.1"/>
</dbReference>